<dbReference type="PROSITE" id="PS50026">
    <property type="entry name" value="EGF_3"/>
    <property type="match status" value="5"/>
</dbReference>
<dbReference type="PANTHER" id="PTHR14949">
    <property type="entry name" value="EGF-LIKE-DOMAIN, MULTIPLE 7, 8"/>
    <property type="match status" value="1"/>
</dbReference>
<keyword evidence="6" id="KW-0812">Transmembrane</keyword>
<dbReference type="InterPro" id="IPR036609">
    <property type="entry name" value="LCCL_sf"/>
</dbReference>
<keyword evidence="3 4" id="KW-1015">Disulfide bond</keyword>
<accession>F0WIG4</accession>
<proteinExistence type="predicted"/>
<feature type="domain" description="LCCL" evidence="8">
    <location>
        <begin position="585"/>
        <end position="638"/>
    </location>
</feature>
<feature type="disulfide bond" evidence="4">
    <location>
        <begin position="1680"/>
        <end position="1689"/>
    </location>
</feature>
<protein>
    <submittedName>
        <fullName evidence="9">Uncharacterized protein AlNc14C110G6364</fullName>
    </submittedName>
</protein>
<dbReference type="PANTHER" id="PTHR14949:SF54">
    <property type="entry name" value="VWFD DOMAIN-CONTAINING PROTEIN"/>
    <property type="match status" value="1"/>
</dbReference>
<feature type="domain" description="EGF-like" evidence="7">
    <location>
        <begin position="1333"/>
        <end position="1365"/>
    </location>
</feature>
<feature type="disulfide bond" evidence="4">
    <location>
        <begin position="898"/>
        <end position="907"/>
    </location>
</feature>
<dbReference type="Pfam" id="PF01436">
    <property type="entry name" value="NHL"/>
    <property type="match status" value="2"/>
</dbReference>
<feature type="domain" description="EGF-like" evidence="7">
    <location>
        <begin position="742"/>
        <end position="774"/>
    </location>
</feature>
<name>F0WIG4_9STRA</name>
<dbReference type="SUPFAM" id="SSF101898">
    <property type="entry name" value="NHL repeat"/>
    <property type="match status" value="1"/>
</dbReference>
<feature type="disulfide bond" evidence="4">
    <location>
        <begin position="746"/>
        <end position="756"/>
    </location>
</feature>
<dbReference type="Pfam" id="PF25024">
    <property type="entry name" value="EGF_TEN"/>
    <property type="match status" value="1"/>
</dbReference>
<dbReference type="Gene3D" id="2.10.25.10">
    <property type="entry name" value="Laminin"/>
    <property type="match status" value="9"/>
</dbReference>
<feature type="disulfide bond" evidence="4">
    <location>
        <begin position="816"/>
        <end position="826"/>
    </location>
</feature>
<feature type="disulfide bond" evidence="4">
    <location>
        <begin position="1355"/>
        <end position="1364"/>
    </location>
</feature>
<dbReference type="InterPro" id="IPR001258">
    <property type="entry name" value="NHL_repeat"/>
</dbReference>
<keyword evidence="4" id="KW-0245">EGF-like domain</keyword>
<dbReference type="PROSITE" id="PS01186">
    <property type="entry name" value="EGF_2"/>
    <property type="match status" value="7"/>
</dbReference>
<reference evidence="9" key="1">
    <citation type="journal article" date="2011" name="PLoS Biol.">
        <title>Gene gain and loss during evolution of obligate parasitism in the white rust pathogen of Arabidopsis thaliana.</title>
        <authorList>
            <person name="Kemen E."/>
            <person name="Gardiner A."/>
            <person name="Schultz-Larsen T."/>
            <person name="Kemen A.C."/>
            <person name="Balmuth A.L."/>
            <person name="Robert-Seilaniantz A."/>
            <person name="Bailey K."/>
            <person name="Holub E."/>
            <person name="Studholme D.J."/>
            <person name="Maclean D."/>
            <person name="Jones J.D."/>
        </authorList>
    </citation>
    <scope>NUCLEOTIDE SEQUENCE</scope>
</reference>
<organism evidence="9">
    <name type="scientific">Albugo laibachii Nc14</name>
    <dbReference type="NCBI Taxonomy" id="890382"/>
    <lineage>
        <taxon>Eukaryota</taxon>
        <taxon>Sar</taxon>
        <taxon>Stramenopiles</taxon>
        <taxon>Oomycota</taxon>
        <taxon>Peronosporomycetes</taxon>
        <taxon>Albuginales</taxon>
        <taxon>Albuginaceae</taxon>
        <taxon>Albugo</taxon>
    </lineage>
</organism>
<evidence type="ECO:0000256" key="2">
    <source>
        <dbReference type="ARBA" id="ARBA00022737"/>
    </source>
</evidence>
<dbReference type="HOGENOM" id="CLU_235627_0_0_1"/>
<dbReference type="InterPro" id="IPR011042">
    <property type="entry name" value="6-blade_b-propeller_TolB-like"/>
</dbReference>
<dbReference type="Gene3D" id="2.120.10.30">
    <property type="entry name" value="TolB, C-terminal domain"/>
    <property type="match status" value="3"/>
</dbReference>
<evidence type="ECO:0000256" key="5">
    <source>
        <dbReference type="SAM" id="MobiDB-lite"/>
    </source>
</evidence>
<feature type="region of interest" description="Disordered" evidence="5">
    <location>
        <begin position="974"/>
        <end position="995"/>
    </location>
</feature>
<evidence type="ECO:0000259" key="8">
    <source>
        <dbReference type="PROSITE" id="PS50820"/>
    </source>
</evidence>
<evidence type="ECO:0000313" key="9">
    <source>
        <dbReference type="EMBL" id="CCA21046.1"/>
    </source>
</evidence>
<evidence type="ECO:0000256" key="4">
    <source>
        <dbReference type="PROSITE-ProRule" id="PRU00076"/>
    </source>
</evidence>
<dbReference type="SUPFAM" id="SSF69848">
    <property type="entry name" value="LCCL domain"/>
    <property type="match status" value="1"/>
</dbReference>
<dbReference type="PROSITE" id="PS00022">
    <property type="entry name" value="EGF_1"/>
    <property type="match status" value="6"/>
</dbReference>
<keyword evidence="1" id="KW-0732">Signal</keyword>
<gene>
    <name evidence="9" type="primary">AlNc14C110G6364</name>
    <name evidence="9" type="ORF">ALNC14_071890</name>
</gene>
<feature type="disulfide bond" evidence="4">
    <location>
        <begin position="834"/>
        <end position="843"/>
    </location>
</feature>
<feature type="disulfide bond" evidence="4">
    <location>
        <begin position="1337"/>
        <end position="1347"/>
    </location>
</feature>
<evidence type="ECO:0000256" key="1">
    <source>
        <dbReference type="ARBA" id="ARBA00022729"/>
    </source>
</evidence>
<reference evidence="9" key="2">
    <citation type="submission" date="2011-02" db="EMBL/GenBank/DDBJ databases">
        <authorList>
            <person name="MacLean D."/>
        </authorList>
    </citation>
    <scope>NUCLEOTIDE SEQUENCE</scope>
</reference>
<dbReference type="SMART" id="SM00181">
    <property type="entry name" value="EGF"/>
    <property type="match status" value="11"/>
</dbReference>
<dbReference type="SMART" id="SM00603">
    <property type="entry name" value="LCCL"/>
    <property type="match status" value="1"/>
</dbReference>
<sequence length="1881" mass="206182">MSLQDRQNGAWNLIVTLSSRIHVDWRLHRPHADSDNLGVSLLYKYQPLNPLMKGSMPLIFAMMLGIVSVDGMVVPAMPAHSSWCTSVAHPPWPFAYQTVPWSQESRECSVYGAQTQCHRCEPIRCGSSQNQTCSYQIQGAEWSDLPINIPTSTIEPWGVGGDFRYDYANASHYCVFLSNECASPIAKDYSSCSIRCWGFQAGKAVQKTGAKWDTWSFPKSNSKTKPQGAVETFAGGSRGHNDGEAVASLFDNPNDLAIDSTGVTYVVDTGNHCIRRIDQRSRVTTFAGNRTRGFRDGPLDIAQYNFPSGIAVVNEQNRVTVYVADTGNHRIRRIRDGQVACIAGRCDSIPHPGFSDGNASESRFDTPLGLAIDVDGNLIVADSGNNLIRLIDAVGLTRTLAGTIVTSRETAIAGCVPPCLEGVKGSEDGDLNQATFDSPQKLAIGRNNAIFVTEQSRIRRIQYECHSNGFSGSVSTLDVSQLDPNERDISLSGIAIAEDQMFVVDSVSCNVLEIQTTSQVAKSISCSTKASQVLVPIGCSSYEVQVVDLSHRDTCIVGNIQYDFPHGEHCELETCVGSSERAQNRSNTAIRLKCPANCTEIDGGKVFGSHTYGDESSICLAAIHNGTIPDIGGFLTIVFQEKELERTVSGSTSNRIVSLDMKASFRSRTFFFFNYPGDALQAHSIAGAPSAPLSTSFGFQDGSPQEARFRSPIGLAFRLALPNDSKAMLLIADAGNHRIRKTVASCSKICENGGNCTDFETCTCASGWKGDDCTIPECDASSECFRSQNRHICVGPNLCACIPGYTDPPNCIKPLCAQQCANGATCVAPDTCSCRAGWYDVNCTTPVCAQTCGNGGNCTSPNTCTCPEQWKGKDCRVPACLQQCINGGSCIAPNTCQCGAGWSGYDCSVPVCSQGFFVNEMNATSSKDFVQYVPCPFDRFCHSVNEFDCENQLKSGQSRKVDVAFGSVARRITGRNEDPTGDVNGNASGDGRIGKYRSSERDENATFGCLLIELGTDAITHFPYLTEKDSVVSLPLYRFSPLSPFSASPSVNDNRSVRCDRQLAIVEVRRLVRGRYACANGGACIAPNVCQCAKGWIGFDCRTPVCSQGYYDPTLKAFGDTTFNETIESIFYDHVETQAVEKRRVTSDGSYTCSLRSISQWERPKMLYPSISDEFYLNHPNYFSAYMRLADGIDRENLSTGNPMDWTPLYRFISPMLDNTREGWRRGGYWEYIPDTHWEKGFCRVQFRRFCTQNASFLDLISLQRGLPVSDTEASFRARSIYSFRNVDRLNYWKPSVYGECTDIVLGGCYNNGSCVAPNVCECASGWKGSNCTVPICEQICFNRGNCTLPNRCTCEVGWTGSDCSIPLCAQECRNGGVCIAPDTCECVQWPSSWMDGKNQPLFQLPGGRPMLTGFTGYDCNTPICVQAEAFLLNSNGQNGSILSLGGHGPYGNLSCTTHRCPQYNEKVVANDGFSFQSGCIPGNPFPNPVSHLPIAKQLELIYEYRDHENRGRISDALCENLEWVQGLYPANRSLRINYVNITRINGILLHGAVASGEGIYMCHHHGACIRPDTCTCTDGYSGFDCTTPSCRFLDVDGKVSTGCRNGGICLEKDTCHCVQVDSLLHETNPTAPFGTTGYIGPDCGIPICIQGVFDPSCDHDGCYRCPNGGRCIAPDVCQCFPGWKGFDCTIPICTASITDKTRNELVTVDERKKTEFAIDPCGMNGGRWGKMMFNGALIGQGNCTLPSKCTCLCRKRYDKAACKSIGKHCAKPWKDPFRRALPPGFIYGTKDCADGFQGSEDAEGHFTSCHLRIFVPSFFLRYTIAFVAVLTISCISVIVCWYYLRKQIRRRALVAKAERRKSRRNVRSNSESFTKRNKTE</sequence>
<dbReference type="InterPro" id="IPR050969">
    <property type="entry name" value="Dev_Signal_Modulators"/>
</dbReference>
<dbReference type="Gene3D" id="2.170.130.20">
    <property type="entry name" value="LCCL-like domain"/>
    <property type="match status" value="1"/>
</dbReference>
<comment type="caution">
    <text evidence="4">Lacks conserved residue(s) required for the propagation of feature annotation.</text>
</comment>
<dbReference type="Pfam" id="PF03815">
    <property type="entry name" value="LCCL"/>
    <property type="match status" value="1"/>
</dbReference>
<dbReference type="PROSITE" id="PS50820">
    <property type="entry name" value="LCCL"/>
    <property type="match status" value="1"/>
</dbReference>
<feature type="disulfide bond" evidence="4">
    <location>
        <begin position="764"/>
        <end position="773"/>
    </location>
</feature>
<feature type="domain" description="EGF-like" evidence="7">
    <location>
        <begin position="876"/>
        <end position="908"/>
    </location>
</feature>
<evidence type="ECO:0000256" key="3">
    <source>
        <dbReference type="ARBA" id="ARBA00023157"/>
    </source>
</evidence>
<keyword evidence="6" id="KW-1133">Transmembrane helix</keyword>
<feature type="domain" description="EGF-like" evidence="7">
    <location>
        <begin position="1659"/>
        <end position="1690"/>
    </location>
</feature>
<feature type="transmembrane region" description="Helical" evidence="6">
    <location>
        <begin position="1820"/>
        <end position="1845"/>
    </location>
</feature>
<dbReference type="InterPro" id="IPR004043">
    <property type="entry name" value="LCCL"/>
</dbReference>
<dbReference type="EMBL" id="FR824155">
    <property type="protein sequence ID" value="CCA21046.1"/>
    <property type="molecule type" value="Genomic_DNA"/>
</dbReference>
<dbReference type="InterPro" id="IPR000742">
    <property type="entry name" value="EGF"/>
</dbReference>
<keyword evidence="6" id="KW-0472">Membrane</keyword>
<feature type="disulfide bond" evidence="4">
    <location>
        <begin position="880"/>
        <end position="890"/>
    </location>
</feature>
<keyword evidence="2" id="KW-0677">Repeat</keyword>
<evidence type="ECO:0000256" key="6">
    <source>
        <dbReference type="SAM" id="Phobius"/>
    </source>
</evidence>
<evidence type="ECO:0000259" key="7">
    <source>
        <dbReference type="PROSITE" id="PS50026"/>
    </source>
</evidence>
<feature type="domain" description="EGF-like" evidence="7">
    <location>
        <begin position="812"/>
        <end position="844"/>
    </location>
</feature>